<dbReference type="SMART" id="SM00028">
    <property type="entry name" value="TPR"/>
    <property type="match status" value="4"/>
</dbReference>
<dbReference type="InterPro" id="IPR050498">
    <property type="entry name" value="Ycf3"/>
</dbReference>
<dbReference type="Pfam" id="PF13181">
    <property type="entry name" value="TPR_8"/>
    <property type="match status" value="1"/>
</dbReference>
<reference evidence="4 5" key="1">
    <citation type="submission" date="2018-11" db="EMBL/GenBank/DDBJ databases">
        <authorList>
            <person name="Mardanov A.V."/>
            <person name="Ravin N.V."/>
            <person name="Dedysh S.N."/>
        </authorList>
    </citation>
    <scope>NUCLEOTIDE SEQUENCE [LARGE SCALE GENOMIC DNA]</scope>
    <source>
        <strain evidence="4 5">AF10</strain>
    </source>
</reference>
<keyword evidence="5" id="KW-1185">Reference proteome</keyword>
<dbReference type="InterPro" id="IPR019734">
    <property type="entry name" value="TPR_rpt"/>
</dbReference>
<feature type="repeat" description="TPR" evidence="3">
    <location>
        <begin position="107"/>
        <end position="140"/>
    </location>
</feature>
<comment type="caution">
    <text evidence="4">The sequence shown here is derived from an EMBL/GenBank/DDBJ whole genome shotgun (WGS) entry which is preliminary data.</text>
</comment>
<keyword evidence="2 3" id="KW-0802">TPR repeat</keyword>
<dbReference type="InterPro" id="IPR011990">
    <property type="entry name" value="TPR-like_helical_dom_sf"/>
</dbReference>
<reference evidence="5" key="2">
    <citation type="submission" date="2019-02" db="EMBL/GenBank/DDBJ databases">
        <title>Granulicella sibirica sp. nov., a psychrotolerant acidobacterium isolated from an organic soil layer in forested tundra, West Siberia.</title>
        <authorList>
            <person name="Oshkin I.Y."/>
            <person name="Kulichevskaya I.S."/>
            <person name="Rijpstra W.I.C."/>
            <person name="Sinninghe Damste J.S."/>
            <person name="Rakitin A.L."/>
            <person name="Ravin N.V."/>
            <person name="Dedysh S.N."/>
        </authorList>
    </citation>
    <scope>NUCLEOTIDE SEQUENCE [LARGE SCALE GENOMIC DNA]</scope>
    <source>
        <strain evidence="5">AF10</strain>
    </source>
</reference>
<evidence type="ECO:0000313" key="5">
    <source>
        <dbReference type="Proteomes" id="UP000289437"/>
    </source>
</evidence>
<dbReference type="PANTHER" id="PTHR44858">
    <property type="entry name" value="TETRATRICOPEPTIDE REPEAT PROTEIN 6"/>
    <property type="match status" value="1"/>
</dbReference>
<feature type="repeat" description="TPR" evidence="3">
    <location>
        <begin position="256"/>
        <end position="289"/>
    </location>
</feature>
<protein>
    <recommendedName>
        <fullName evidence="6">Tetratricopeptide repeat protein</fullName>
    </recommendedName>
</protein>
<dbReference type="PANTHER" id="PTHR44858:SF1">
    <property type="entry name" value="UDP-N-ACETYLGLUCOSAMINE--PEPTIDE N-ACETYLGLUCOSAMINYLTRANSFERASE SPINDLY-RELATED"/>
    <property type="match status" value="1"/>
</dbReference>
<dbReference type="SUPFAM" id="SSF48452">
    <property type="entry name" value="TPR-like"/>
    <property type="match status" value="2"/>
</dbReference>
<dbReference type="OrthoDB" id="263673at2"/>
<dbReference type="Pfam" id="PF13432">
    <property type="entry name" value="TPR_16"/>
    <property type="match status" value="1"/>
</dbReference>
<gene>
    <name evidence="4" type="ORF">GRAN_2190</name>
</gene>
<dbReference type="PROSITE" id="PS50005">
    <property type="entry name" value="TPR"/>
    <property type="match status" value="2"/>
</dbReference>
<dbReference type="Gene3D" id="1.25.40.10">
    <property type="entry name" value="Tetratricopeptide repeat domain"/>
    <property type="match status" value="3"/>
</dbReference>
<proteinExistence type="predicted"/>
<dbReference type="RefSeq" id="WP_161570924.1">
    <property type="nucleotide sequence ID" value="NZ_RDSM01000001.1"/>
</dbReference>
<evidence type="ECO:0000256" key="2">
    <source>
        <dbReference type="ARBA" id="ARBA00022803"/>
    </source>
</evidence>
<evidence type="ECO:0000256" key="3">
    <source>
        <dbReference type="PROSITE-ProRule" id="PRU00339"/>
    </source>
</evidence>
<evidence type="ECO:0008006" key="6">
    <source>
        <dbReference type="Google" id="ProtNLM"/>
    </source>
</evidence>
<keyword evidence="1" id="KW-0677">Repeat</keyword>
<dbReference type="AlphaFoldDB" id="A0A4Q0T832"/>
<name>A0A4Q0T832_9BACT</name>
<evidence type="ECO:0000256" key="1">
    <source>
        <dbReference type="ARBA" id="ARBA00022737"/>
    </source>
</evidence>
<dbReference type="EMBL" id="RDSM01000001">
    <property type="protein sequence ID" value="RXH58880.1"/>
    <property type="molecule type" value="Genomic_DNA"/>
</dbReference>
<organism evidence="4 5">
    <name type="scientific">Granulicella sibirica</name>
    <dbReference type="NCBI Taxonomy" id="2479048"/>
    <lineage>
        <taxon>Bacteria</taxon>
        <taxon>Pseudomonadati</taxon>
        <taxon>Acidobacteriota</taxon>
        <taxon>Terriglobia</taxon>
        <taxon>Terriglobales</taxon>
        <taxon>Acidobacteriaceae</taxon>
        <taxon>Granulicella</taxon>
    </lineage>
</organism>
<evidence type="ECO:0000313" key="4">
    <source>
        <dbReference type="EMBL" id="RXH58880.1"/>
    </source>
</evidence>
<accession>A0A4Q0T832</accession>
<dbReference type="Proteomes" id="UP000289437">
    <property type="component" value="Unassembled WGS sequence"/>
</dbReference>
<sequence length="461" mass="50370">MTHTDMNVKGRLWWPALAVFAACSGLGWSQGTSASAGAVKHVDPADQRIWFYQAQLKRDPDYWMNYNRLASAYAQKARETGDISYFELAETALNQSLKLESTHTDAAPAYTQLATVHLAEHKFSEAGEDAAKAIALEPSEMFAYPSAGDAELEMGNYAASRKYYEQLTEPRDGRPHLGIAFLAASHGAGLDWIRGDTAQATADLEKAIQLAKELHLPAENLAWTQFMLGEQFFQMGDLVSAEREEMASLSAFPRYHRALAAMGQIRASQGRYPEAISFYKDAVSIIPLPIYIAALGDVHAVSGDKAEAEKEYSLVEYIGKLSAINKQVFNRELALFYADHDRKLADGLVLAQKELEVRHDVYTSDALAWALLKNRQAAKAKEEMEKALRMGTQDALMEYHAGLIYGALGDTAQESAHLKRALAINPGFHVIFAGQAAKMLAGLEGHGTGATVTAAGVADAH</sequence>